<dbReference type="SUPFAM" id="SSF64484">
    <property type="entry name" value="beta and beta-prime subunits of DNA dependent RNA-polymerase"/>
    <property type="match status" value="1"/>
</dbReference>
<reference evidence="15 16" key="1">
    <citation type="submission" date="2018-10" db="EMBL/GenBank/DDBJ databases">
        <title>Draft genome sequence of Bacillus salarius IM0101, isolated from a hypersaline soil in Inner Mongolia, China.</title>
        <authorList>
            <person name="Yamprayoonswat W."/>
            <person name="Boonvisut S."/>
            <person name="Jumpathong W."/>
            <person name="Sittihan S."/>
            <person name="Ruangsuj P."/>
            <person name="Wanthongcharoen S."/>
            <person name="Thongpramul N."/>
            <person name="Pimmason S."/>
            <person name="Yu B."/>
            <person name="Yasawong M."/>
        </authorList>
    </citation>
    <scope>NUCLEOTIDE SEQUENCE [LARGE SCALE GENOMIC DNA]</scope>
    <source>
        <strain evidence="15 16">IM0101</strain>
    </source>
</reference>
<dbReference type="InterPro" id="IPR007083">
    <property type="entry name" value="RNA_pol_Rpb1_4"/>
</dbReference>
<feature type="binding site" evidence="11">
    <location>
        <position position="451"/>
    </location>
    <ligand>
        <name>Mg(2+)</name>
        <dbReference type="ChEBI" id="CHEBI:18420"/>
    </ligand>
</feature>
<evidence type="ECO:0000256" key="2">
    <source>
        <dbReference type="ARBA" id="ARBA00006460"/>
    </source>
</evidence>
<dbReference type="Gene3D" id="2.40.40.20">
    <property type="match status" value="1"/>
</dbReference>
<evidence type="ECO:0000256" key="5">
    <source>
        <dbReference type="ARBA" id="ARBA00022695"/>
    </source>
</evidence>
<evidence type="ECO:0000256" key="1">
    <source>
        <dbReference type="ARBA" id="ARBA00004026"/>
    </source>
</evidence>
<dbReference type="AlphaFoldDB" id="A0A428MUC5"/>
<dbReference type="GO" id="GO:0003677">
    <property type="term" value="F:DNA binding"/>
    <property type="evidence" value="ECO:0007669"/>
    <property type="project" value="UniProtKB-UniRule"/>
</dbReference>
<dbReference type="FunFam" id="1.10.150.390:FF:000002">
    <property type="entry name" value="DNA-directed RNA polymerase subunit beta"/>
    <property type="match status" value="1"/>
</dbReference>
<comment type="caution">
    <text evidence="15">The sequence shown here is derived from an EMBL/GenBank/DDBJ whole genome shotgun (WGS) entry which is preliminary data.</text>
</comment>
<comment type="function">
    <text evidence="1 11 12">DNA-dependent RNA polymerase catalyzes the transcription of DNA into RNA using the four ribonucleoside triphosphates as substrates.</text>
</comment>
<dbReference type="EMBL" id="RBVX01000053">
    <property type="protein sequence ID" value="RSL29730.1"/>
    <property type="molecule type" value="Genomic_DNA"/>
</dbReference>
<dbReference type="InterPro" id="IPR007066">
    <property type="entry name" value="RNA_pol_Rpb1_3"/>
</dbReference>
<keyword evidence="4 11" id="KW-0808">Transferase</keyword>
<comment type="cofactor">
    <cofactor evidence="11">
        <name>Zn(2+)</name>
        <dbReference type="ChEBI" id="CHEBI:29105"/>
    </cofactor>
    <text evidence="11">Binds 2 Zn(2+) ions per subunit.</text>
</comment>
<feature type="binding site" evidence="11">
    <location>
        <position position="75"/>
    </location>
    <ligand>
        <name>Zn(2+)</name>
        <dbReference type="ChEBI" id="CHEBI:29105"/>
        <label>1</label>
    </ligand>
</feature>
<dbReference type="InterPro" id="IPR000722">
    <property type="entry name" value="RNA_pol_asu"/>
</dbReference>
<dbReference type="HAMAP" id="MF_01322">
    <property type="entry name" value="RNApol_bact_RpoC"/>
    <property type="match status" value="1"/>
</dbReference>
<dbReference type="Gene3D" id="1.10.150.390">
    <property type="match status" value="1"/>
</dbReference>
<feature type="binding site" evidence="11">
    <location>
        <position position="449"/>
    </location>
    <ligand>
        <name>Mg(2+)</name>
        <dbReference type="ChEBI" id="CHEBI:18420"/>
    </ligand>
</feature>
<evidence type="ECO:0000313" key="15">
    <source>
        <dbReference type="EMBL" id="RSL29730.1"/>
    </source>
</evidence>
<dbReference type="GO" id="GO:0000428">
    <property type="term" value="C:DNA-directed RNA polymerase complex"/>
    <property type="evidence" value="ECO:0007669"/>
    <property type="project" value="UniProtKB-KW"/>
</dbReference>
<keyword evidence="16" id="KW-1185">Reference proteome</keyword>
<dbReference type="InterPro" id="IPR012754">
    <property type="entry name" value="DNA-dir_RpoC_beta_prime_bact"/>
</dbReference>
<dbReference type="Gene3D" id="1.10.40.90">
    <property type="match status" value="1"/>
</dbReference>
<feature type="binding site" evidence="11">
    <location>
        <position position="818"/>
    </location>
    <ligand>
        <name>Zn(2+)</name>
        <dbReference type="ChEBI" id="CHEBI:29105"/>
        <label>2</label>
    </ligand>
</feature>
<dbReference type="Pfam" id="PF04997">
    <property type="entry name" value="RNA_pol_Rpb1_1"/>
    <property type="match status" value="1"/>
</dbReference>
<keyword evidence="5 11" id="KW-0548">Nucleotidyltransferase</keyword>
<evidence type="ECO:0000256" key="3">
    <source>
        <dbReference type="ARBA" id="ARBA00022478"/>
    </source>
</evidence>
<dbReference type="Pfam" id="PF04983">
    <property type="entry name" value="RNA_pol_Rpb1_3"/>
    <property type="match status" value="1"/>
</dbReference>
<evidence type="ECO:0000256" key="7">
    <source>
        <dbReference type="ARBA" id="ARBA00022833"/>
    </source>
</evidence>
<protein>
    <recommendedName>
        <fullName evidence="11">DNA-directed RNA polymerase subunit beta'</fullName>
        <shortName evidence="11">RNAP subunit beta'</shortName>
        <ecNumber evidence="11">2.7.7.6</ecNumber>
    </recommendedName>
    <alternativeName>
        <fullName evidence="11">RNA polymerase subunit beta'</fullName>
    </alternativeName>
    <alternativeName>
        <fullName evidence="11">Transcriptase subunit beta'</fullName>
    </alternativeName>
</protein>
<dbReference type="GO" id="GO:0008270">
    <property type="term" value="F:zinc ion binding"/>
    <property type="evidence" value="ECO:0007669"/>
    <property type="project" value="UniProtKB-UniRule"/>
</dbReference>
<keyword evidence="7 11" id="KW-0862">Zinc</keyword>
<dbReference type="Gene3D" id="2.40.50.100">
    <property type="match status" value="1"/>
</dbReference>
<comment type="subunit">
    <text evidence="11">The RNAP catalytic core consists of 2 alpha, 1 beta, 1 beta' and 1 omega subunit. When a sigma factor is associated with the core the holoenzyme is formed, which can initiate transcription.</text>
</comment>
<feature type="binding site" evidence="11">
    <location>
        <position position="899"/>
    </location>
    <ligand>
        <name>Zn(2+)</name>
        <dbReference type="ChEBI" id="CHEBI:29105"/>
        <label>2</label>
    </ligand>
</feature>
<organism evidence="15 16">
    <name type="scientific">Salibacterium salarium</name>
    <dbReference type="NCBI Taxonomy" id="284579"/>
    <lineage>
        <taxon>Bacteria</taxon>
        <taxon>Bacillati</taxon>
        <taxon>Bacillota</taxon>
        <taxon>Bacilli</taxon>
        <taxon>Bacillales</taxon>
        <taxon>Bacillaceae</taxon>
    </lineage>
</organism>
<dbReference type="PANTHER" id="PTHR19376:SF54">
    <property type="entry name" value="DNA-DIRECTED RNA POLYMERASE SUBUNIT BETA"/>
    <property type="match status" value="1"/>
</dbReference>
<dbReference type="GO" id="GO:0006351">
    <property type="term" value="P:DNA-templated transcription"/>
    <property type="evidence" value="ECO:0007669"/>
    <property type="project" value="UniProtKB-UniRule"/>
</dbReference>
<dbReference type="SMART" id="SM00663">
    <property type="entry name" value="RPOLA_N"/>
    <property type="match status" value="1"/>
</dbReference>
<dbReference type="InterPro" id="IPR044893">
    <property type="entry name" value="RNA_pol_Rpb1_clamp_domain"/>
</dbReference>
<feature type="compositionally biased region" description="Acidic residues" evidence="13">
    <location>
        <begin position="1190"/>
        <end position="1199"/>
    </location>
</feature>
<dbReference type="Gene3D" id="4.10.860.120">
    <property type="entry name" value="RNA polymerase II, clamp domain"/>
    <property type="match status" value="1"/>
</dbReference>
<evidence type="ECO:0000256" key="8">
    <source>
        <dbReference type="ARBA" id="ARBA00022842"/>
    </source>
</evidence>
<dbReference type="RefSeq" id="WP_125561922.1">
    <property type="nucleotide sequence ID" value="NZ_RBVX01000053.1"/>
</dbReference>
<dbReference type="InterPro" id="IPR006592">
    <property type="entry name" value="RNA_pol_N"/>
</dbReference>
<name>A0A428MUC5_9BACI</name>
<dbReference type="Pfam" id="PF05000">
    <property type="entry name" value="RNA_pol_Rpb1_4"/>
    <property type="match status" value="1"/>
</dbReference>
<feature type="binding site" evidence="11">
    <location>
        <position position="453"/>
    </location>
    <ligand>
        <name>Mg(2+)</name>
        <dbReference type="ChEBI" id="CHEBI:18420"/>
    </ligand>
</feature>
<proteinExistence type="inferred from homology"/>
<dbReference type="Gene3D" id="1.10.274.100">
    <property type="entry name" value="RNA polymerase Rpb1, domain 3"/>
    <property type="match status" value="1"/>
</dbReference>
<accession>A0A428MUC5</accession>
<feature type="binding site" evidence="11">
    <location>
        <position position="78"/>
    </location>
    <ligand>
        <name>Zn(2+)</name>
        <dbReference type="ChEBI" id="CHEBI:29105"/>
        <label>1</label>
    </ligand>
</feature>
<evidence type="ECO:0000256" key="9">
    <source>
        <dbReference type="ARBA" id="ARBA00023163"/>
    </source>
</evidence>
<dbReference type="InterPro" id="IPR007080">
    <property type="entry name" value="RNA_pol_Rpb1_1"/>
</dbReference>
<dbReference type="InterPro" id="IPR007081">
    <property type="entry name" value="RNA_pol_Rpb1_5"/>
</dbReference>
<keyword evidence="9 11" id="KW-0804">Transcription</keyword>
<dbReference type="CDD" id="cd01609">
    <property type="entry name" value="RNAP_beta'_N"/>
    <property type="match status" value="1"/>
</dbReference>
<evidence type="ECO:0000256" key="10">
    <source>
        <dbReference type="ARBA" id="ARBA00048552"/>
    </source>
</evidence>
<keyword evidence="8 11" id="KW-0460">Magnesium</keyword>
<feature type="binding site" evidence="11">
    <location>
        <position position="62"/>
    </location>
    <ligand>
        <name>Zn(2+)</name>
        <dbReference type="ChEBI" id="CHEBI:29105"/>
        <label>1</label>
    </ligand>
</feature>
<evidence type="ECO:0000256" key="13">
    <source>
        <dbReference type="SAM" id="MobiDB-lite"/>
    </source>
</evidence>
<dbReference type="PANTHER" id="PTHR19376">
    <property type="entry name" value="DNA-DIRECTED RNA POLYMERASE"/>
    <property type="match status" value="1"/>
</dbReference>
<dbReference type="EC" id="2.7.7.6" evidence="11"/>
<dbReference type="Gene3D" id="1.10.1790.20">
    <property type="match status" value="1"/>
</dbReference>
<dbReference type="InterPro" id="IPR045867">
    <property type="entry name" value="DNA-dir_RpoC_beta_prime"/>
</dbReference>
<evidence type="ECO:0000259" key="14">
    <source>
        <dbReference type="SMART" id="SM00663"/>
    </source>
</evidence>
<dbReference type="GO" id="GO:0003899">
    <property type="term" value="F:DNA-directed RNA polymerase activity"/>
    <property type="evidence" value="ECO:0007669"/>
    <property type="project" value="UniProtKB-UniRule"/>
</dbReference>
<dbReference type="NCBIfam" id="TIGR02386">
    <property type="entry name" value="rpoC_TIGR"/>
    <property type="match status" value="1"/>
</dbReference>
<keyword evidence="6 11" id="KW-0479">Metal-binding</keyword>
<feature type="domain" description="RNA polymerase N-terminal" evidence="14">
    <location>
        <begin position="224"/>
        <end position="503"/>
    </location>
</feature>
<feature type="region of interest" description="Disordered" evidence="13">
    <location>
        <begin position="1183"/>
        <end position="1205"/>
    </location>
</feature>
<dbReference type="FunFam" id="4.10.860.120:FF:000001">
    <property type="entry name" value="DNA-directed RNA polymerase subunit beta"/>
    <property type="match status" value="1"/>
</dbReference>
<sequence>MIDVNNFEYMKVGLASPDKMRSWSRGEVKKPETINYRTLKPEKDGLFCERIFGPTKDWECHCGKYKRVRYKGVVCDRCGVEVTRSKVRRERMGHIELAAPVSHIWYFKGIPSRMGLVLDMSPRSLEEVIYFASYVVTDTGETPLDYKQLLSEREYRSYYDKYGKGFTAKMGAEAIRKILHDLDLDKEVKMLKDELETAQGQRRTRAIKRLEVLESFRHSGNHPAWMILDVLPIVPPEIRPMVQLDGGRFATSDLNDLYRRVINRNNRLKRLLDLGAPNIIVQNEKRMLQEAVDALIDNGRRGRPVTGPGNRPLKSLSHMLKGKQGRFRQNLLGKRVDYSGRSVIVVGPSLKMYQCGLPKEMALELFKPFVMKELVSRGLSHNIKSAKRKVERVHPEVWDVLEEVIKEHPVLLNRAPTLHRLGIQAFEPTLVEGRAVKLHPLVCTAYNADFDGDQMAVHVPLSAEAQAEARVLMLAAQNILNPKDGKPVVTPSQDMVLGNYYLTLERENATGEGSVFKDSNEALTAYHAGFIHLHTRIALPVASLDKTNFAEEQSDKLLLTTVGKLIFNEILPESFPYINEPTGANLEVEIPDNYIVEKTTDVKKEYENRELVSPFKKGFLGDIIAEVFKKFQIIETSKMLDRMKDLGFYYSTKAGITVGISDIVVLEDKQEIIDDTEDKIERVMKQFRRGLITDEERYNKVISEWSEAKDTIQDKLLRSLNTLNPIFMMSDSGARGNASNFTQLAGMRGLMANPSGKIIELPIKSSFREGLTVLEYFISTHGARKGLADTALKTADSGYLTRRLVDVAQDVIVREDDCGTDRGLDVYALREGNEVIEKLQDRLIGRVAFKTIRHPETNEVLAKKGELMDEDRAKLIEDSGVESATIRSVFTCDTRHGVCKKCYGKNLATGSDVEVGEAVGIIAAQSIGEPGTQLTMRTFHTGGVAGDDITQGLPRIQELFEARNPKGQALISELDGEVVDIKEQQGKKEITVQGNLETRNYTTAYGSRLRVESGDMVKSGEALTEGSIDPKELLKVTGVQEVQRYLLKEVQKVYSMQGVEIGDKHVEVMVRQMLRKVRVADSGETEVLPGSMVEIHHFDNANQKVLEQGGKPAVGNPVILGITKASLETDSFLSAASFQETTRVLTDAAIKGKRDELLGLKENVIIGKLVPAGTGMQRYRSLEMDKPEEQQEETIETAEETIPQN</sequence>
<gene>
    <name evidence="11 15" type="primary">rpoC</name>
    <name evidence="15" type="ORF">D7Z54_29565</name>
</gene>
<comment type="cofactor">
    <cofactor evidence="11">
        <name>Mg(2+)</name>
        <dbReference type="ChEBI" id="CHEBI:18420"/>
    </cofactor>
    <text evidence="11">Binds 1 Mg(2+) ion per subunit.</text>
</comment>
<feature type="binding site" evidence="11">
    <location>
        <position position="902"/>
    </location>
    <ligand>
        <name>Zn(2+)</name>
        <dbReference type="ChEBI" id="CHEBI:29105"/>
        <label>2</label>
    </ligand>
</feature>
<dbReference type="InterPro" id="IPR042102">
    <property type="entry name" value="RNA_pol_Rpb1_3_sf"/>
</dbReference>
<evidence type="ECO:0000256" key="4">
    <source>
        <dbReference type="ARBA" id="ARBA00022679"/>
    </source>
</evidence>
<dbReference type="FunFam" id="1.10.132.30:FF:000003">
    <property type="entry name" value="DNA-directed RNA polymerase subunit beta"/>
    <property type="match status" value="1"/>
</dbReference>
<dbReference type="Proteomes" id="UP000275076">
    <property type="component" value="Unassembled WGS sequence"/>
</dbReference>
<evidence type="ECO:0000256" key="12">
    <source>
        <dbReference type="RuleBase" id="RU004279"/>
    </source>
</evidence>
<dbReference type="Pfam" id="PF00623">
    <property type="entry name" value="RNA_pol_Rpb1_2"/>
    <property type="match status" value="1"/>
</dbReference>
<comment type="catalytic activity">
    <reaction evidence="10 11 12">
        <text>RNA(n) + a ribonucleoside 5'-triphosphate = RNA(n+1) + diphosphate</text>
        <dbReference type="Rhea" id="RHEA:21248"/>
        <dbReference type="Rhea" id="RHEA-COMP:14527"/>
        <dbReference type="Rhea" id="RHEA-COMP:17342"/>
        <dbReference type="ChEBI" id="CHEBI:33019"/>
        <dbReference type="ChEBI" id="CHEBI:61557"/>
        <dbReference type="ChEBI" id="CHEBI:140395"/>
        <dbReference type="EC" id="2.7.7.6"/>
    </reaction>
</comment>
<dbReference type="Pfam" id="PF04998">
    <property type="entry name" value="RNA_pol_Rpb1_5"/>
    <property type="match status" value="1"/>
</dbReference>
<feature type="binding site" evidence="11">
    <location>
        <position position="60"/>
    </location>
    <ligand>
        <name>Zn(2+)</name>
        <dbReference type="ChEBI" id="CHEBI:29105"/>
        <label>1</label>
    </ligand>
</feature>
<comment type="similarity">
    <text evidence="2 11 12">Belongs to the RNA polymerase beta' chain family.</text>
</comment>
<dbReference type="InterPro" id="IPR038120">
    <property type="entry name" value="Rpb1_funnel_sf"/>
</dbReference>
<dbReference type="Gene3D" id="1.10.132.30">
    <property type="match status" value="1"/>
</dbReference>
<keyword evidence="3 11" id="KW-0240">DNA-directed RNA polymerase</keyword>
<evidence type="ECO:0000256" key="11">
    <source>
        <dbReference type="HAMAP-Rule" id="MF_01322"/>
    </source>
</evidence>
<feature type="binding site" evidence="11">
    <location>
        <position position="892"/>
    </location>
    <ligand>
        <name>Zn(2+)</name>
        <dbReference type="ChEBI" id="CHEBI:29105"/>
        <label>2</label>
    </ligand>
</feature>
<evidence type="ECO:0000313" key="16">
    <source>
        <dbReference type="Proteomes" id="UP000275076"/>
    </source>
</evidence>
<dbReference type="OrthoDB" id="9815296at2"/>
<dbReference type="GO" id="GO:0000287">
    <property type="term" value="F:magnesium ion binding"/>
    <property type="evidence" value="ECO:0007669"/>
    <property type="project" value="UniProtKB-UniRule"/>
</dbReference>
<evidence type="ECO:0000256" key="6">
    <source>
        <dbReference type="ARBA" id="ARBA00022723"/>
    </source>
</evidence>
<dbReference type="CDD" id="cd02655">
    <property type="entry name" value="RNAP_beta'_C"/>
    <property type="match status" value="1"/>
</dbReference>